<evidence type="ECO:0000256" key="11">
    <source>
        <dbReference type="SAM" id="Phobius"/>
    </source>
</evidence>
<dbReference type="Gene3D" id="3.30.450.20">
    <property type="entry name" value="PAS domain"/>
    <property type="match status" value="2"/>
</dbReference>
<keyword evidence="8 10" id="KW-0807">Transducer</keyword>
<proteinExistence type="inferred from homology"/>
<dbReference type="InterPro" id="IPR004089">
    <property type="entry name" value="MCPsignal_dom"/>
</dbReference>
<comment type="similarity">
    <text evidence="9">Belongs to the methyl-accepting chemotaxis (MCP) protein family.</text>
</comment>
<dbReference type="PANTHER" id="PTHR32089">
    <property type="entry name" value="METHYL-ACCEPTING CHEMOTAXIS PROTEIN MCPB"/>
    <property type="match status" value="1"/>
</dbReference>
<feature type="transmembrane region" description="Helical" evidence="11">
    <location>
        <begin position="276"/>
        <end position="299"/>
    </location>
</feature>
<dbReference type="InterPro" id="IPR004090">
    <property type="entry name" value="Chemotax_Me-accpt_rcpt"/>
</dbReference>
<keyword evidence="5 11" id="KW-0812">Transmembrane</keyword>
<dbReference type="PROSITE" id="PS50192">
    <property type="entry name" value="T_SNARE"/>
    <property type="match status" value="1"/>
</dbReference>
<evidence type="ECO:0000256" key="5">
    <source>
        <dbReference type="ARBA" id="ARBA00022692"/>
    </source>
</evidence>
<dbReference type="InterPro" id="IPR029151">
    <property type="entry name" value="Sensor-like_sf"/>
</dbReference>
<dbReference type="RefSeq" id="WP_238897230.1">
    <property type="nucleotide sequence ID" value="NZ_JAKOGG010000012.1"/>
</dbReference>
<keyword evidence="7 11" id="KW-0472">Membrane</keyword>
<evidence type="ECO:0000313" key="16">
    <source>
        <dbReference type="Proteomes" id="UP001201549"/>
    </source>
</evidence>
<dbReference type="PRINTS" id="PR00260">
    <property type="entry name" value="CHEMTRNSDUCR"/>
</dbReference>
<dbReference type="Proteomes" id="UP001201549">
    <property type="component" value="Unassembled WGS sequence"/>
</dbReference>
<dbReference type="InterPro" id="IPR000727">
    <property type="entry name" value="T_SNARE_dom"/>
</dbReference>
<keyword evidence="4" id="KW-0997">Cell inner membrane</keyword>
<dbReference type="PANTHER" id="PTHR32089:SF117">
    <property type="entry name" value="METHYL ACCEPTING SENSORY TRANSDUCER WITH CACHE_1 SMALL MOLECULE BINDING DOMAIN"/>
    <property type="match status" value="1"/>
</dbReference>
<comment type="subcellular location">
    <subcellularLocation>
        <location evidence="1">Cell inner membrane</location>
        <topology evidence="1">Multi-pass membrane protein</topology>
    </subcellularLocation>
</comment>
<evidence type="ECO:0000256" key="6">
    <source>
        <dbReference type="ARBA" id="ARBA00022989"/>
    </source>
</evidence>
<comment type="caution">
    <text evidence="15">The sequence shown here is derived from an EMBL/GenBank/DDBJ whole genome shotgun (WGS) entry which is preliminary data.</text>
</comment>
<dbReference type="PROSITE" id="PS50111">
    <property type="entry name" value="CHEMOTAXIS_TRANSDUC_2"/>
    <property type="match status" value="1"/>
</dbReference>
<dbReference type="InterPro" id="IPR003660">
    <property type="entry name" value="HAMP_dom"/>
</dbReference>
<name>A0ABT2FN40_9GAMM</name>
<feature type="domain" description="HAMP" evidence="14">
    <location>
        <begin position="300"/>
        <end position="355"/>
    </location>
</feature>
<dbReference type="PROSITE" id="PS50885">
    <property type="entry name" value="HAMP"/>
    <property type="match status" value="1"/>
</dbReference>
<evidence type="ECO:0000256" key="10">
    <source>
        <dbReference type="PROSITE-ProRule" id="PRU00284"/>
    </source>
</evidence>
<reference evidence="16" key="2">
    <citation type="submission" date="2023-07" db="EMBL/GenBank/DDBJ databases">
        <title>Shewanella mangrovi sp. nov., an acetaldehyde- degrading bacterium isolated from mangrove sediment.</title>
        <authorList>
            <person name="Liu Y."/>
        </authorList>
    </citation>
    <scope>NUCLEOTIDE SEQUENCE [LARGE SCALE GENOMIC DNA]</scope>
    <source>
        <strain evidence="16">C32</strain>
    </source>
</reference>
<keyword evidence="2" id="KW-1003">Cell membrane</keyword>
<dbReference type="CDD" id="cd12912">
    <property type="entry name" value="PDC2_MCP_like"/>
    <property type="match status" value="1"/>
</dbReference>
<keyword evidence="6 11" id="KW-1133">Transmembrane helix</keyword>
<organism evidence="15 16">
    <name type="scientific">Shewanella electrica</name>
    <dbReference type="NCBI Taxonomy" id="515560"/>
    <lineage>
        <taxon>Bacteria</taxon>
        <taxon>Pseudomonadati</taxon>
        <taxon>Pseudomonadota</taxon>
        <taxon>Gammaproteobacteria</taxon>
        <taxon>Alteromonadales</taxon>
        <taxon>Shewanellaceae</taxon>
        <taxon>Shewanella</taxon>
    </lineage>
</organism>
<evidence type="ECO:0000256" key="7">
    <source>
        <dbReference type="ARBA" id="ARBA00023136"/>
    </source>
</evidence>
<evidence type="ECO:0000256" key="8">
    <source>
        <dbReference type="ARBA" id="ARBA00023224"/>
    </source>
</evidence>
<protein>
    <submittedName>
        <fullName evidence="15">Methyl-accepting chemotaxis protein</fullName>
    </submittedName>
</protein>
<keyword evidence="16" id="KW-1185">Reference proteome</keyword>
<gene>
    <name evidence="15" type="ORF">L9G74_14995</name>
</gene>
<dbReference type="SUPFAM" id="SSF103190">
    <property type="entry name" value="Sensory domain-like"/>
    <property type="match status" value="1"/>
</dbReference>
<evidence type="ECO:0000259" key="12">
    <source>
        <dbReference type="PROSITE" id="PS50111"/>
    </source>
</evidence>
<evidence type="ECO:0000259" key="14">
    <source>
        <dbReference type="PROSITE" id="PS50885"/>
    </source>
</evidence>
<dbReference type="Pfam" id="PF00015">
    <property type="entry name" value="MCPsignal"/>
    <property type="match status" value="1"/>
</dbReference>
<evidence type="ECO:0000256" key="9">
    <source>
        <dbReference type="ARBA" id="ARBA00029447"/>
    </source>
</evidence>
<evidence type="ECO:0000256" key="1">
    <source>
        <dbReference type="ARBA" id="ARBA00004429"/>
    </source>
</evidence>
<dbReference type="CDD" id="cd06225">
    <property type="entry name" value="HAMP"/>
    <property type="match status" value="1"/>
</dbReference>
<evidence type="ECO:0000259" key="13">
    <source>
        <dbReference type="PROSITE" id="PS50192"/>
    </source>
</evidence>
<feature type="domain" description="T-SNARE coiled-coil homology" evidence="13">
    <location>
        <begin position="547"/>
        <end position="595"/>
    </location>
</feature>
<dbReference type="CDD" id="cd11386">
    <property type="entry name" value="MCP_signal"/>
    <property type="match status" value="1"/>
</dbReference>
<dbReference type="Pfam" id="PF02743">
    <property type="entry name" value="dCache_1"/>
    <property type="match status" value="1"/>
</dbReference>
<feature type="domain" description="Methyl-accepting transducer" evidence="12">
    <location>
        <begin position="360"/>
        <end position="596"/>
    </location>
</feature>
<sequence>MKVSLKIRLLGASLAAVVTVSTILISLSYSAIHDMSLAQTDAQVRQTGMLFASNISTWIDGKKTGLLSLKTAIEKLPEDADPSALLTYSQQALGYGLSMYGTERGDMYRHDPALYVEGYDPRIRDWYKEAKAAGKLVTLPPHMGKSLQKMVVTFSAPVNNRNGHLRGAVGSNVTLTQITDTIGKLHVPGNGFATLVENNGNIISHPDKAVENKPLTTLDTRFSALWLQQLVEQQQMQQLPFQGSNKLLYATAVPGTDWSLLFIMDHATIMAHANELTFTMIGTGILCLLAFTLLLVFIFKNQFKDLENVSAALTTIADGGGDLRVRIETRNQYDEIGTLANGFNRFVARLGEMIARLGDVSQQLSTQASHGRKAADGNSHNIALQLDDVTMVATAVTEMASATQEIAGNAELTANTAQQAVSKANDGQKQATLSQQSIRQLADEVKNASDIIGDLHQHSQHINSILLTISDIAEQTNLLALNAAIEAARAGEQGRGFAVVADEVRVLSQRTHTSTQEIQSMIETLQKTAADAVTSMQKSHQLSNVSVNDVAKANESLLQISGAISEISDMAQQIATAAEEQTSVTGEINRNTESIREVSGELSQQAQDSANQSATLEQLANRLAGEVGKFNIA</sequence>
<dbReference type="InterPro" id="IPR033479">
    <property type="entry name" value="dCache_1"/>
</dbReference>
<evidence type="ECO:0000256" key="2">
    <source>
        <dbReference type="ARBA" id="ARBA00022475"/>
    </source>
</evidence>
<keyword evidence="3" id="KW-0145">Chemotaxis</keyword>
<dbReference type="SMART" id="SM00283">
    <property type="entry name" value="MA"/>
    <property type="match status" value="1"/>
</dbReference>
<dbReference type="EMBL" id="JAKOGG010000012">
    <property type="protein sequence ID" value="MCS4557754.1"/>
    <property type="molecule type" value="Genomic_DNA"/>
</dbReference>
<dbReference type="Gene3D" id="1.10.287.950">
    <property type="entry name" value="Methyl-accepting chemotaxis protein"/>
    <property type="match status" value="1"/>
</dbReference>
<evidence type="ECO:0000256" key="3">
    <source>
        <dbReference type="ARBA" id="ARBA00022500"/>
    </source>
</evidence>
<accession>A0ABT2FN40</accession>
<dbReference type="Pfam" id="PF00672">
    <property type="entry name" value="HAMP"/>
    <property type="match status" value="1"/>
</dbReference>
<dbReference type="SMART" id="SM00304">
    <property type="entry name" value="HAMP"/>
    <property type="match status" value="1"/>
</dbReference>
<evidence type="ECO:0000313" key="15">
    <source>
        <dbReference type="EMBL" id="MCS4557754.1"/>
    </source>
</evidence>
<evidence type="ECO:0000256" key="4">
    <source>
        <dbReference type="ARBA" id="ARBA00022519"/>
    </source>
</evidence>
<dbReference type="SUPFAM" id="SSF58104">
    <property type="entry name" value="Methyl-accepting chemotaxis protein (MCP) signaling domain"/>
    <property type="match status" value="1"/>
</dbReference>
<reference evidence="15 16" key="1">
    <citation type="submission" date="2022-02" db="EMBL/GenBank/DDBJ databases">
        <authorList>
            <person name="Zhuang L."/>
        </authorList>
    </citation>
    <scope>NUCLEOTIDE SEQUENCE [LARGE SCALE GENOMIC DNA]</scope>
    <source>
        <strain evidence="15 16">C32</strain>
    </source>
</reference>